<organism evidence="2 3">
    <name type="scientific">Clavibacter phaseoli</name>
    <dbReference type="NCBI Taxonomy" id="1734031"/>
    <lineage>
        <taxon>Bacteria</taxon>
        <taxon>Bacillati</taxon>
        <taxon>Actinomycetota</taxon>
        <taxon>Actinomycetes</taxon>
        <taxon>Micrococcales</taxon>
        <taxon>Microbacteriaceae</taxon>
        <taxon>Clavibacter</taxon>
    </lineage>
</organism>
<keyword evidence="1" id="KW-1133">Transmembrane helix</keyword>
<comment type="caution">
    <text evidence="2">The sequence shown here is derived from an EMBL/GenBank/DDBJ whole genome shotgun (WGS) entry which is preliminary data.</text>
</comment>
<sequence>MLGFSVGTVTHLSEVIAAGAGVYENASEPVRWFLVSLTVVDPVIVVLLLAKLRAGVLAGVATMVADVTVNWLAASAQPALAGPGLVTQPVFLLFLLLTARPLWNSAAAARPRRHRPDS</sequence>
<reference evidence="2 3" key="1">
    <citation type="submission" date="2020-10" db="EMBL/GenBank/DDBJ databases">
        <title>Draft genome sequences of plant-associated actinobacteria.</title>
        <authorList>
            <person name="Tarlachkov S.V."/>
            <person name="Starodumova I.P."/>
            <person name="Dorofeeva L.V."/>
            <person name="Prisyazhnaya N.V."/>
            <person name="Roubtsova T.V."/>
            <person name="Chizhov V.N."/>
            <person name="Nadler S.A."/>
            <person name="Subbotin S.A."/>
            <person name="Evtushenko L.I."/>
        </authorList>
    </citation>
    <scope>NUCLEOTIDE SEQUENCE [LARGE SCALE GENOMIC DNA]</scope>
    <source>
        <strain evidence="2 3">VKM Ac-2886</strain>
    </source>
</reference>
<evidence type="ECO:0000313" key="3">
    <source>
        <dbReference type="Proteomes" id="UP000634579"/>
    </source>
</evidence>
<evidence type="ECO:0000313" key="2">
    <source>
        <dbReference type="EMBL" id="MBF4629619.1"/>
    </source>
</evidence>
<keyword evidence="3" id="KW-1185">Reference proteome</keyword>
<evidence type="ECO:0000256" key="1">
    <source>
        <dbReference type="SAM" id="Phobius"/>
    </source>
</evidence>
<feature type="transmembrane region" description="Helical" evidence="1">
    <location>
        <begin position="80"/>
        <end position="103"/>
    </location>
</feature>
<protein>
    <submittedName>
        <fullName evidence="2">Uncharacterized protein</fullName>
    </submittedName>
</protein>
<dbReference type="EMBL" id="JADKRP010000001">
    <property type="protein sequence ID" value="MBF4629619.1"/>
    <property type="molecule type" value="Genomic_DNA"/>
</dbReference>
<gene>
    <name evidence="2" type="ORF">ITJ42_00125</name>
</gene>
<proteinExistence type="predicted"/>
<accession>A0A8I0S3N7</accession>
<dbReference type="AlphaFoldDB" id="A0A8I0S3N7"/>
<keyword evidence="1" id="KW-0812">Transmembrane</keyword>
<dbReference type="Proteomes" id="UP000634579">
    <property type="component" value="Unassembled WGS sequence"/>
</dbReference>
<feature type="transmembrane region" description="Helical" evidence="1">
    <location>
        <begin position="30"/>
        <end position="49"/>
    </location>
</feature>
<dbReference type="RefSeq" id="WP_194673921.1">
    <property type="nucleotide sequence ID" value="NZ_JADKRP010000001.1"/>
</dbReference>
<feature type="transmembrane region" description="Helical" evidence="1">
    <location>
        <begin position="56"/>
        <end position="74"/>
    </location>
</feature>
<name>A0A8I0S3N7_9MICO</name>
<keyword evidence="1" id="KW-0472">Membrane</keyword>